<keyword evidence="3" id="KW-1185">Reference proteome</keyword>
<evidence type="ECO:0000313" key="2">
    <source>
        <dbReference type="EMBL" id="MCX2839328.1"/>
    </source>
</evidence>
<evidence type="ECO:0000313" key="3">
    <source>
        <dbReference type="Proteomes" id="UP001148482"/>
    </source>
</evidence>
<feature type="transmembrane region" description="Helical" evidence="1">
    <location>
        <begin position="125"/>
        <end position="145"/>
    </location>
</feature>
<accession>A0A9X3CZA4</accession>
<keyword evidence="1" id="KW-0472">Membrane</keyword>
<proteinExistence type="predicted"/>
<feature type="transmembrane region" description="Helical" evidence="1">
    <location>
        <begin position="167"/>
        <end position="192"/>
    </location>
</feature>
<dbReference type="Proteomes" id="UP001148482">
    <property type="component" value="Unassembled WGS sequence"/>
</dbReference>
<feature type="transmembrane region" description="Helical" evidence="1">
    <location>
        <begin position="37"/>
        <end position="58"/>
    </location>
</feature>
<dbReference type="EMBL" id="JAPJDA010000025">
    <property type="protein sequence ID" value="MCX2839328.1"/>
    <property type="molecule type" value="Genomic_DNA"/>
</dbReference>
<gene>
    <name evidence="2" type="ORF">OQ279_14330</name>
</gene>
<sequence>MDELEFLKQNWKKQEENLPKLSYNEIYKMIWKKSSSIVKWIFVISIVELLLSSLFTIFMADADYWEQMEQLHLKKIQIGMYVISYLITFYFIYCFYRNYRRISSTDDAATLMKNILRTRKTVKTYIAYILISTGLYSVIITYYTIQNHQLVQEVTDSSKYTFDVVDWIKFAVAGCIILGVFLLALWLFYRLIYGILLGRLKRNYKELKRLEM</sequence>
<evidence type="ECO:0000256" key="1">
    <source>
        <dbReference type="SAM" id="Phobius"/>
    </source>
</evidence>
<dbReference type="AlphaFoldDB" id="A0A9X3CZA4"/>
<organism evidence="2 3">
    <name type="scientific">Salinimicrobium profundisediminis</name>
    <dbReference type="NCBI Taxonomy" id="2994553"/>
    <lineage>
        <taxon>Bacteria</taxon>
        <taxon>Pseudomonadati</taxon>
        <taxon>Bacteroidota</taxon>
        <taxon>Flavobacteriia</taxon>
        <taxon>Flavobacteriales</taxon>
        <taxon>Flavobacteriaceae</taxon>
        <taxon>Salinimicrobium</taxon>
    </lineage>
</organism>
<protein>
    <submittedName>
        <fullName evidence="2">Uncharacterized protein</fullName>
    </submittedName>
</protein>
<comment type="caution">
    <text evidence="2">The sequence shown here is derived from an EMBL/GenBank/DDBJ whole genome shotgun (WGS) entry which is preliminary data.</text>
</comment>
<name>A0A9X3CZA4_9FLAO</name>
<feature type="transmembrane region" description="Helical" evidence="1">
    <location>
        <begin position="78"/>
        <end position="96"/>
    </location>
</feature>
<reference evidence="2" key="1">
    <citation type="submission" date="2022-11" db="EMBL/GenBank/DDBJ databases">
        <title>Salinimicrobium profundisediminis sp. nov., isolated from deep-sea sediment of the Mariana Trench.</title>
        <authorList>
            <person name="Fu H."/>
        </authorList>
    </citation>
    <scope>NUCLEOTIDE SEQUENCE</scope>
    <source>
        <strain evidence="2">MT39</strain>
    </source>
</reference>
<dbReference type="RefSeq" id="WP_266070686.1">
    <property type="nucleotide sequence ID" value="NZ_JAPJDA010000025.1"/>
</dbReference>
<keyword evidence="1" id="KW-0812">Transmembrane</keyword>
<keyword evidence="1" id="KW-1133">Transmembrane helix</keyword>